<dbReference type="InterPro" id="IPR049080">
    <property type="entry name" value="MOV-10-like_beta-barrel"/>
</dbReference>
<dbReference type="Gene3D" id="3.40.50.300">
    <property type="entry name" value="P-loop containing nucleotide triphosphate hydrolases"/>
    <property type="match status" value="1"/>
</dbReference>
<feature type="compositionally biased region" description="Basic and acidic residues" evidence="7">
    <location>
        <begin position="46"/>
        <end position="57"/>
    </location>
</feature>
<comment type="subcellular location">
    <subcellularLocation>
        <location evidence="1">Cytoplasm</location>
    </subcellularLocation>
</comment>
<evidence type="ECO:0000256" key="6">
    <source>
        <dbReference type="ARBA" id="ARBA00022840"/>
    </source>
</evidence>
<dbReference type="Proteomes" id="UP000236161">
    <property type="component" value="Unassembled WGS sequence"/>
</dbReference>
<feature type="compositionally biased region" description="Low complexity" evidence="7">
    <location>
        <begin position="201"/>
        <end position="212"/>
    </location>
</feature>
<evidence type="ECO:0000256" key="2">
    <source>
        <dbReference type="ARBA" id="ARBA00022490"/>
    </source>
</evidence>
<feature type="region of interest" description="Disordered" evidence="7">
    <location>
        <begin position="25"/>
        <end position="71"/>
    </location>
</feature>
<feature type="compositionally biased region" description="Low complexity" evidence="7">
    <location>
        <begin position="240"/>
        <end position="250"/>
    </location>
</feature>
<evidence type="ECO:0000256" key="5">
    <source>
        <dbReference type="ARBA" id="ARBA00022806"/>
    </source>
</evidence>
<keyword evidence="3" id="KW-0547">Nucleotide-binding</keyword>
<dbReference type="InterPro" id="IPR027417">
    <property type="entry name" value="P-loop_NTPase"/>
</dbReference>
<dbReference type="STRING" id="1088818.A0A2I0A9A8"/>
<keyword evidence="4" id="KW-0378">Hydrolase</keyword>
<accession>A0A2I0A9A8</accession>
<keyword evidence="5 9" id="KW-0347">Helicase</keyword>
<keyword evidence="2" id="KW-0963">Cytoplasm</keyword>
<evidence type="ECO:0000256" key="1">
    <source>
        <dbReference type="ARBA" id="ARBA00004496"/>
    </source>
</evidence>
<keyword evidence="6" id="KW-0067">ATP-binding</keyword>
<evidence type="ECO:0000313" key="9">
    <source>
        <dbReference type="EMBL" id="PKA52153.1"/>
    </source>
</evidence>
<feature type="domain" description="Helicase MOV-10-like beta-barrel" evidence="8">
    <location>
        <begin position="402"/>
        <end position="473"/>
    </location>
</feature>
<reference evidence="9 10" key="1">
    <citation type="journal article" date="2017" name="Nature">
        <title>The Apostasia genome and the evolution of orchids.</title>
        <authorList>
            <person name="Zhang G.Q."/>
            <person name="Liu K.W."/>
            <person name="Li Z."/>
            <person name="Lohaus R."/>
            <person name="Hsiao Y.Y."/>
            <person name="Niu S.C."/>
            <person name="Wang J.Y."/>
            <person name="Lin Y.C."/>
            <person name="Xu Q."/>
            <person name="Chen L.J."/>
            <person name="Yoshida K."/>
            <person name="Fujiwara S."/>
            <person name="Wang Z.W."/>
            <person name="Zhang Y.Q."/>
            <person name="Mitsuda N."/>
            <person name="Wang M."/>
            <person name="Liu G.H."/>
            <person name="Pecoraro L."/>
            <person name="Huang H.X."/>
            <person name="Xiao X.J."/>
            <person name="Lin M."/>
            <person name="Wu X.Y."/>
            <person name="Wu W.L."/>
            <person name="Chen Y.Y."/>
            <person name="Chang S.B."/>
            <person name="Sakamoto S."/>
            <person name="Ohme-Takagi M."/>
            <person name="Yagi M."/>
            <person name="Zeng S.J."/>
            <person name="Shen C.Y."/>
            <person name="Yeh C.M."/>
            <person name="Luo Y.B."/>
            <person name="Tsai W.C."/>
            <person name="Van de Peer Y."/>
            <person name="Liu Z.J."/>
        </authorList>
    </citation>
    <scope>NUCLEOTIDE SEQUENCE [LARGE SCALE GENOMIC DNA]</scope>
    <source>
        <strain evidence="10">cv. Shenzhen</strain>
        <tissue evidence="9">Stem</tissue>
    </source>
</reference>
<evidence type="ECO:0000256" key="7">
    <source>
        <dbReference type="SAM" id="MobiDB-lite"/>
    </source>
</evidence>
<evidence type="ECO:0000313" key="10">
    <source>
        <dbReference type="Proteomes" id="UP000236161"/>
    </source>
</evidence>
<feature type="region of interest" description="Disordered" evidence="7">
    <location>
        <begin position="234"/>
        <end position="253"/>
    </location>
</feature>
<dbReference type="PANTHER" id="PTHR45418:SF1">
    <property type="entry name" value="CANCER_TESTIS ANTIGEN 55"/>
    <property type="match status" value="1"/>
</dbReference>
<protein>
    <submittedName>
        <fullName evidence="9">Putative RNA helicase SDE3</fullName>
    </submittedName>
</protein>
<dbReference type="PANTHER" id="PTHR45418">
    <property type="entry name" value="CANCER/TESTIS ANTIGEN 55"/>
    <property type="match status" value="1"/>
</dbReference>
<feature type="region of interest" description="Disordered" evidence="7">
    <location>
        <begin position="128"/>
        <end position="150"/>
    </location>
</feature>
<keyword evidence="10" id="KW-1185">Reference proteome</keyword>
<name>A0A2I0A9A8_9ASPA</name>
<feature type="region of interest" description="Disordered" evidence="7">
    <location>
        <begin position="190"/>
        <end position="212"/>
    </location>
</feature>
<proteinExistence type="predicted"/>
<feature type="compositionally biased region" description="Polar residues" evidence="7">
    <location>
        <begin position="271"/>
        <end position="285"/>
    </location>
</feature>
<dbReference type="GO" id="GO:0005524">
    <property type="term" value="F:ATP binding"/>
    <property type="evidence" value="ECO:0007669"/>
    <property type="project" value="UniProtKB-KW"/>
</dbReference>
<evidence type="ECO:0000259" key="8">
    <source>
        <dbReference type="Pfam" id="PF21634"/>
    </source>
</evidence>
<dbReference type="OrthoDB" id="6513042at2759"/>
<dbReference type="EMBL" id="KZ452009">
    <property type="protein sequence ID" value="PKA52153.1"/>
    <property type="molecule type" value="Genomic_DNA"/>
</dbReference>
<dbReference type="GO" id="GO:0005737">
    <property type="term" value="C:cytoplasm"/>
    <property type="evidence" value="ECO:0007669"/>
    <property type="project" value="UniProtKB-SubCell"/>
</dbReference>
<evidence type="ECO:0000256" key="3">
    <source>
        <dbReference type="ARBA" id="ARBA00022741"/>
    </source>
</evidence>
<dbReference type="AlphaFoldDB" id="A0A2I0A9A8"/>
<feature type="compositionally biased region" description="Low complexity" evidence="7">
    <location>
        <begin position="286"/>
        <end position="313"/>
    </location>
</feature>
<dbReference type="Pfam" id="PF21634">
    <property type="entry name" value="MOV-10_beta-barrel"/>
    <property type="match status" value="1"/>
</dbReference>
<gene>
    <name evidence="9" type="primary">SDE3</name>
    <name evidence="9" type="ORF">AXF42_Ash014090</name>
</gene>
<feature type="compositionally biased region" description="Basic and acidic residues" evidence="7">
    <location>
        <begin position="25"/>
        <end position="34"/>
    </location>
</feature>
<organism evidence="9 10">
    <name type="scientific">Apostasia shenzhenica</name>
    <dbReference type="NCBI Taxonomy" id="1088818"/>
    <lineage>
        <taxon>Eukaryota</taxon>
        <taxon>Viridiplantae</taxon>
        <taxon>Streptophyta</taxon>
        <taxon>Embryophyta</taxon>
        <taxon>Tracheophyta</taxon>
        <taxon>Spermatophyta</taxon>
        <taxon>Magnoliopsida</taxon>
        <taxon>Liliopsida</taxon>
        <taxon>Asparagales</taxon>
        <taxon>Orchidaceae</taxon>
        <taxon>Apostasioideae</taxon>
        <taxon>Apostasia</taxon>
    </lineage>
</organism>
<evidence type="ECO:0000256" key="4">
    <source>
        <dbReference type="ARBA" id="ARBA00022801"/>
    </source>
</evidence>
<feature type="region of interest" description="Disordered" evidence="7">
    <location>
        <begin position="271"/>
        <end position="315"/>
    </location>
</feature>
<feature type="compositionally biased region" description="Low complexity" evidence="7">
    <location>
        <begin position="138"/>
        <end position="150"/>
    </location>
</feature>
<sequence>MMWCLRDLWRLLFGGDDDDDEPFHGYRSRGDYHPRIGGSNAGSRSRYREDYHSRTSDRPPSPAAPPVLRGDGDEFKRILGLEIILPGSPPRVSDAPIPSSKRRFLAPESSTISTFSNVQIQPEKPLLVSSPSIRDSGAHAQPSGASPSSSFSSSLFSSLSRVSPAPAPASPSSSNSIVSEVRVRDFRALSPPLRFSPSPNPSSGSSSTSNSSISEAPVSVLKIKAPILQLDSATRFSEKPSSSSPSLPSSPMLPPALIPCVKIWREKKPNSIEQNRISPQKPSTASPSSIRVRIPPPTSSSESCPSSPHQSPPCNRRSLPICEIPKYLEEMIKRDIVPPVLFSPLSPATYADYFATLLYAEDFYIEKWSKYLLEGVLLELRSRKTLSSQSNSSIVKKNNKLVNRDFVAFHVDAVPEKRPFLLSRDFVFLKPLDEMAGPFKGILFRVEKNVVLVEFGEDFHLQHSPSKRYDVSFSFNRVCLKRAHQAISASSDPSFHSILFPIEVPSLLHGNIAQSSHQLPITRIMNHKGPFPYLIEGPLSVTQTLAPTDDEEGRCLSVTGRIIQEAILNIYSRNPICKILVCSPRNSTSDVLLRSLSYKMPKWMLFRANAAFRNYTEVPDDIIHASLYEEEEECFAFPPPLELRNFIVITSTFMSSFRLRAAGIDNEHFTHIFLVDSSLATEPEAIVPLANLAGKKTVVFVSGCLSKVPGWVRSDIARKHGLKVSYFHRLCKREPYRSRADMFISHIE</sequence>
<dbReference type="GO" id="GO:0004386">
    <property type="term" value="F:helicase activity"/>
    <property type="evidence" value="ECO:0007669"/>
    <property type="project" value="UniProtKB-KW"/>
</dbReference>
<dbReference type="GO" id="GO:0016787">
    <property type="term" value="F:hydrolase activity"/>
    <property type="evidence" value="ECO:0007669"/>
    <property type="project" value="UniProtKB-KW"/>
</dbReference>